<feature type="domain" description="Glucose-1-phosphate adenylyltransferase/Bifunctional protein GlmU-like C-terminal hexapeptide" evidence="2">
    <location>
        <begin position="253"/>
        <end position="307"/>
    </location>
</feature>
<dbReference type="Pfam" id="PF00483">
    <property type="entry name" value="NTP_transferase"/>
    <property type="match status" value="1"/>
</dbReference>
<dbReference type="Pfam" id="PF24894">
    <property type="entry name" value="Hexapep_GlmU"/>
    <property type="match status" value="1"/>
</dbReference>
<sequence>MDIIVLAGGFGTRLRPWTDGRAKPLLPLLDKTLLERVVEVVPADMVDRIVVAAGYGIEEMETFFTDASLPYEVILSVEKEALGTGGAVSLARPHLTGEGPVLVLNGDLISSVDVAALTTRHKSSGAKVTLSLWEIDDPSRFGVCELDDAGFIRRFQEKPERGTEFSNLINAGCYLIERDVLAGLASEPHSIEREVFPRIAEAGKMSGLVFTGYFVDAGTSASFIEAAQVCISNGRYNSGQVNGDSWLGDNSHCGGSLSGSSIGAGSNVGADASLTDCVVLAGANIGAGASLTRCLVGEGAVVAAGAELSDTIVGHHAHVE</sequence>
<dbReference type="EC" id="2.7.7.13" evidence="3"/>
<keyword evidence="3" id="KW-0808">Transferase</keyword>
<keyword evidence="3" id="KW-0648">Protein biosynthesis</keyword>
<dbReference type="PANTHER" id="PTHR22572">
    <property type="entry name" value="SUGAR-1-PHOSPHATE GUANYL TRANSFERASE"/>
    <property type="match status" value="1"/>
</dbReference>
<evidence type="ECO:0000259" key="1">
    <source>
        <dbReference type="Pfam" id="PF00483"/>
    </source>
</evidence>
<dbReference type="GO" id="GO:0003743">
    <property type="term" value="F:translation initiation factor activity"/>
    <property type="evidence" value="ECO:0007669"/>
    <property type="project" value="UniProtKB-KW"/>
</dbReference>
<dbReference type="Gene3D" id="2.160.10.10">
    <property type="entry name" value="Hexapeptide repeat proteins"/>
    <property type="match status" value="1"/>
</dbReference>
<gene>
    <name evidence="3" type="primary">GMPP</name>
</gene>
<keyword evidence="3" id="KW-0396">Initiation factor</keyword>
<dbReference type="CDD" id="cd04181">
    <property type="entry name" value="NTP_transferase"/>
    <property type="match status" value="1"/>
</dbReference>
<evidence type="ECO:0000313" key="3">
    <source>
        <dbReference type="EMBL" id="AIF00565.1"/>
    </source>
</evidence>
<accession>A0A075GB73</accession>
<name>A0A075GB73_9EURY</name>
<dbReference type="AlphaFoldDB" id="A0A075GB73"/>
<dbReference type="SUPFAM" id="SSF53448">
    <property type="entry name" value="Nucleotide-diphospho-sugar transferases"/>
    <property type="match status" value="1"/>
</dbReference>
<feature type="domain" description="Nucleotidyl transferase" evidence="1">
    <location>
        <begin position="4"/>
        <end position="228"/>
    </location>
</feature>
<proteinExistence type="predicted"/>
<reference evidence="3" key="1">
    <citation type="journal article" date="2014" name="Genome Biol. Evol.">
        <title>Pangenome evidence for extensive interdomain horizontal transfer affecting lineage core and shell genes in uncultured planktonic thaumarchaeota and euryarchaeota.</title>
        <authorList>
            <person name="Deschamps P."/>
            <person name="Zivanovic Y."/>
            <person name="Moreira D."/>
            <person name="Rodriguez-Valera F."/>
            <person name="Lopez-Garcia P."/>
        </authorList>
    </citation>
    <scope>NUCLEOTIDE SEQUENCE</scope>
</reference>
<dbReference type="InterPro" id="IPR056818">
    <property type="entry name" value="GlmU/GlgC-like_hexapep"/>
</dbReference>
<protein>
    <submittedName>
        <fullName evidence="3">Translation initiation factor eIF2B subunit (GMPP)</fullName>
        <ecNumber evidence="3">2.7.7.13</ecNumber>
    </submittedName>
</protein>
<keyword evidence="3" id="KW-0548">Nucleotidyltransferase</keyword>
<dbReference type="EMBL" id="KF900595">
    <property type="protein sequence ID" value="AIF00565.1"/>
    <property type="molecule type" value="Genomic_DNA"/>
</dbReference>
<dbReference type="GO" id="GO:0004475">
    <property type="term" value="F:mannose-1-phosphate guanylyltransferase (GTP) activity"/>
    <property type="evidence" value="ECO:0007669"/>
    <property type="project" value="UniProtKB-EC"/>
</dbReference>
<organism evidence="3">
    <name type="scientific">uncultured marine group II/III euryarchaeote KM3_135_H05</name>
    <dbReference type="NCBI Taxonomy" id="1457866"/>
    <lineage>
        <taxon>Archaea</taxon>
        <taxon>Methanobacteriati</taxon>
        <taxon>Methanobacteriota</taxon>
        <taxon>environmental samples</taxon>
    </lineage>
</organism>
<dbReference type="InterPro" id="IPR050486">
    <property type="entry name" value="Mannose-1P_guanyltransferase"/>
</dbReference>
<dbReference type="Gene3D" id="3.90.550.10">
    <property type="entry name" value="Spore Coat Polysaccharide Biosynthesis Protein SpsA, Chain A"/>
    <property type="match status" value="1"/>
</dbReference>
<evidence type="ECO:0000259" key="2">
    <source>
        <dbReference type="Pfam" id="PF24894"/>
    </source>
</evidence>
<dbReference type="InterPro" id="IPR029044">
    <property type="entry name" value="Nucleotide-diphossugar_trans"/>
</dbReference>
<dbReference type="InterPro" id="IPR005835">
    <property type="entry name" value="NTP_transferase_dom"/>
</dbReference>